<evidence type="ECO:0000256" key="1">
    <source>
        <dbReference type="SAM" id="MobiDB-lite"/>
    </source>
</evidence>
<gene>
    <name evidence="2" type="ORF">EVAR_7485_1</name>
</gene>
<protein>
    <submittedName>
        <fullName evidence="2">Uncharacterized protein</fullName>
    </submittedName>
</protein>
<feature type="region of interest" description="Disordered" evidence="1">
    <location>
        <begin position="22"/>
        <end position="59"/>
    </location>
</feature>
<dbReference type="Proteomes" id="UP000299102">
    <property type="component" value="Unassembled WGS sequence"/>
</dbReference>
<dbReference type="EMBL" id="BGZK01001067">
    <property type="protein sequence ID" value="GBP70219.1"/>
    <property type="molecule type" value="Genomic_DNA"/>
</dbReference>
<reference evidence="2 3" key="1">
    <citation type="journal article" date="2019" name="Commun. Biol.">
        <title>The bagworm genome reveals a unique fibroin gene that provides high tensile strength.</title>
        <authorList>
            <person name="Kono N."/>
            <person name="Nakamura H."/>
            <person name="Ohtoshi R."/>
            <person name="Tomita M."/>
            <person name="Numata K."/>
            <person name="Arakawa K."/>
        </authorList>
    </citation>
    <scope>NUCLEOTIDE SEQUENCE [LARGE SCALE GENOMIC DNA]</scope>
</reference>
<evidence type="ECO:0000313" key="2">
    <source>
        <dbReference type="EMBL" id="GBP70219.1"/>
    </source>
</evidence>
<sequence length="98" mass="10836">MESRGFAEVIFVKRELFLRKNRAGQGGGVGGARAAAREPPAPRPPRPARYHPHKTPRKSNSAAAAMTFYTGYLLVLARCHDVRPVATEIRFYVALNIC</sequence>
<comment type="caution">
    <text evidence="2">The sequence shown here is derived from an EMBL/GenBank/DDBJ whole genome shotgun (WGS) entry which is preliminary data.</text>
</comment>
<accession>A0A4C1Y6M5</accession>
<keyword evidence="3" id="KW-1185">Reference proteome</keyword>
<evidence type="ECO:0000313" key="3">
    <source>
        <dbReference type="Proteomes" id="UP000299102"/>
    </source>
</evidence>
<dbReference type="AlphaFoldDB" id="A0A4C1Y6M5"/>
<feature type="compositionally biased region" description="Basic residues" evidence="1">
    <location>
        <begin position="46"/>
        <end position="57"/>
    </location>
</feature>
<name>A0A4C1Y6M5_EUMVA</name>
<organism evidence="2 3">
    <name type="scientific">Eumeta variegata</name>
    <name type="common">Bagworm moth</name>
    <name type="synonym">Eumeta japonica</name>
    <dbReference type="NCBI Taxonomy" id="151549"/>
    <lineage>
        <taxon>Eukaryota</taxon>
        <taxon>Metazoa</taxon>
        <taxon>Ecdysozoa</taxon>
        <taxon>Arthropoda</taxon>
        <taxon>Hexapoda</taxon>
        <taxon>Insecta</taxon>
        <taxon>Pterygota</taxon>
        <taxon>Neoptera</taxon>
        <taxon>Endopterygota</taxon>
        <taxon>Lepidoptera</taxon>
        <taxon>Glossata</taxon>
        <taxon>Ditrysia</taxon>
        <taxon>Tineoidea</taxon>
        <taxon>Psychidae</taxon>
        <taxon>Oiketicinae</taxon>
        <taxon>Eumeta</taxon>
    </lineage>
</organism>
<proteinExistence type="predicted"/>